<evidence type="ECO:0000313" key="22">
    <source>
        <dbReference type="Proteomes" id="UP001148018"/>
    </source>
</evidence>
<keyword evidence="8" id="KW-0967">Endosome</keyword>
<comment type="similarity">
    <text evidence="4">Belongs to the TMEM59 family.</text>
</comment>
<comment type="function">
    <text evidence="18">Acts as a regulator of autophagy in response to S.aureus infection by promoting activation of LC3 (MAP1LC3A, MAP1LC3B or MAP1LC3C). Acts by interacting with ATG16L1, leading to promote a functional complex between LC3 and ATG16L1 and promoting LC3 lipidation and subsequent activation of autophagy. Modulates the O-glycosylation and complex N-glycosylation steps occurring during the Golgi maturation of several proteins such as APP, BACE1, SEAP or PRNP. Inhibits APP transport to the cell surface and further shedding.</text>
</comment>
<keyword evidence="22" id="KW-1185">Reference proteome</keyword>
<keyword evidence="6 19" id="KW-0812">Transmembrane</keyword>
<keyword evidence="13" id="KW-0325">Glycoprotein</keyword>
<keyword evidence="5" id="KW-1003">Cell membrane</keyword>
<sequence>MGTVLSFNYCIVLGFLLLVALTCTPSSASTDVFNAVLGNTISCHKTCQMTYSLHTYPREEELYACQRGCRLFSICQFVGDSEDLNQTKAECESTCHEAYVQSDEQYACNLGCQSQLPIAAQRQEQLLDMVPRIHMLYPLALVRGFWDDVMNQAHSLITSSWTFYLQADDGKVVIFQSVPQVEIIPHFQLEKDVKGDPDSQSFSSLSLPVYRDYQPSVIQERNRDMSGDRFSSREEYNFFTCLSRNPWLPGWILSMTLVLSVMVLIWICCATVATAVDQYVPAEKLSIYGDMDYMKEQKLIPYPASSLLIVTTMGQEEEAGPLPTKVNLEQSNI</sequence>
<evidence type="ECO:0000256" key="10">
    <source>
        <dbReference type="ARBA" id="ARBA00023006"/>
    </source>
</evidence>
<feature type="transmembrane region" description="Helical" evidence="19">
    <location>
        <begin position="251"/>
        <end position="276"/>
    </location>
</feature>
<feature type="signal peptide" evidence="20">
    <location>
        <begin position="1"/>
        <end position="28"/>
    </location>
</feature>
<dbReference type="InterPro" id="IPR022065">
    <property type="entry name" value="Uncharacterised_TMEM59"/>
</dbReference>
<evidence type="ECO:0000256" key="4">
    <source>
        <dbReference type="ARBA" id="ARBA00009643"/>
    </source>
</evidence>
<dbReference type="GO" id="GO:0031902">
    <property type="term" value="C:late endosome membrane"/>
    <property type="evidence" value="ECO:0007669"/>
    <property type="project" value="UniProtKB-SubCell"/>
</dbReference>
<dbReference type="OrthoDB" id="6371519at2759"/>
<dbReference type="GO" id="GO:0005765">
    <property type="term" value="C:lysosomal membrane"/>
    <property type="evidence" value="ECO:0007669"/>
    <property type="project" value="UniProtKB-SubCell"/>
</dbReference>
<evidence type="ECO:0000256" key="17">
    <source>
        <dbReference type="ARBA" id="ARBA00039377"/>
    </source>
</evidence>
<evidence type="ECO:0000256" key="5">
    <source>
        <dbReference type="ARBA" id="ARBA00022475"/>
    </source>
</evidence>
<dbReference type="EMBL" id="JANIIK010000111">
    <property type="protein sequence ID" value="KAJ3594493.1"/>
    <property type="molecule type" value="Genomic_DNA"/>
</dbReference>
<evidence type="ECO:0000256" key="15">
    <source>
        <dbReference type="ARBA" id="ARBA00037817"/>
    </source>
</evidence>
<protein>
    <recommendedName>
        <fullName evidence="17">Transmembrane protein 59</fullName>
    </recommendedName>
</protein>
<dbReference type="GO" id="GO:0010508">
    <property type="term" value="P:positive regulation of autophagy"/>
    <property type="evidence" value="ECO:0007669"/>
    <property type="project" value="TreeGrafter"/>
</dbReference>
<evidence type="ECO:0000256" key="11">
    <source>
        <dbReference type="ARBA" id="ARBA00023034"/>
    </source>
</evidence>
<evidence type="ECO:0000256" key="9">
    <source>
        <dbReference type="ARBA" id="ARBA00022989"/>
    </source>
</evidence>
<reference evidence="21" key="1">
    <citation type="submission" date="2022-07" db="EMBL/GenBank/DDBJ databases">
        <title>Chromosome-level genome of Muraenolepis orangiensis.</title>
        <authorList>
            <person name="Kim J."/>
        </authorList>
    </citation>
    <scope>NUCLEOTIDE SEQUENCE</scope>
    <source>
        <strain evidence="21">KU_S4_2022</strain>
        <tissue evidence="21">Muscle</tissue>
    </source>
</reference>
<evidence type="ECO:0000256" key="8">
    <source>
        <dbReference type="ARBA" id="ARBA00022753"/>
    </source>
</evidence>
<dbReference type="PANTHER" id="PTHR28652">
    <property type="entry name" value="TRANSMEMBRANE PROTEIN 59-LIKE PROTEIN"/>
    <property type="match status" value="1"/>
</dbReference>
<evidence type="ECO:0000256" key="18">
    <source>
        <dbReference type="ARBA" id="ARBA00045285"/>
    </source>
</evidence>
<dbReference type="GO" id="GO:0000139">
    <property type="term" value="C:Golgi membrane"/>
    <property type="evidence" value="ECO:0007669"/>
    <property type="project" value="UniProtKB-SubCell"/>
</dbReference>
<dbReference type="Proteomes" id="UP001148018">
    <property type="component" value="Unassembled WGS sequence"/>
</dbReference>
<evidence type="ECO:0000256" key="2">
    <source>
        <dbReference type="ARBA" id="ARBA00004352"/>
    </source>
</evidence>
<evidence type="ECO:0000256" key="6">
    <source>
        <dbReference type="ARBA" id="ARBA00022692"/>
    </source>
</evidence>
<evidence type="ECO:0000256" key="1">
    <source>
        <dbReference type="ARBA" id="ARBA00004251"/>
    </source>
</evidence>
<dbReference type="Pfam" id="PF12280">
    <property type="entry name" value="BSMAP"/>
    <property type="match status" value="1"/>
</dbReference>
<keyword evidence="7 20" id="KW-0732">Signal</keyword>
<keyword evidence="12 19" id="KW-0472">Membrane</keyword>
<evidence type="ECO:0000256" key="12">
    <source>
        <dbReference type="ARBA" id="ARBA00023136"/>
    </source>
</evidence>
<comment type="subcellular location">
    <subcellularLocation>
        <location evidence="1">Cell membrane</location>
        <topology evidence="1">Single-pass type I membrane protein</topology>
    </subcellularLocation>
    <subcellularLocation>
        <location evidence="3">Golgi apparatus membrane</location>
        <topology evidence="3">Single-pass type I membrane protein</topology>
    </subcellularLocation>
    <subcellularLocation>
        <location evidence="15">Late endosome membrane</location>
        <topology evidence="15">Single-pass type I membrane protein</topology>
    </subcellularLocation>
    <subcellularLocation>
        <location evidence="2">Lysosome membrane</location>
        <topology evidence="2">Single-pass type I membrane protein</topology>
    </subcellularLocation>
</comment>
<evidence type="ECO:0000256" key="7">
    <source>
        <dbReference type="ARBA" id="ARBA00022729"/>
    </source>
</evidence>
<comment type="caution">
    <text evidence="21">The sequence shown here is derived from an EMBL/GenBank/DDBJ whole genome shotgun (WGS) entry which is preliminary data.</text>
</comment>
<evidence type="ECO:0000256" key="16">
    <source>
        <dbReference type="ARBA" id="ARBA00038589"/>
    </source>
</evidence>
<dbReference type="GO" id="GO:0006914">
    <property type="term" value="P:autophagy"/>
    <property type="evidence" value="ECO:0007669"/>
    <property type="project" value="UniProtKB-KW"/>
</dbReference>
<evidence type="ECO:0000313" key="21">
    <source>
        <dbReference type="EMBL" id="KAJ3594493.1"/>
    </source>
</evidence>
<evidence type="ECO:0000256" key="20">
    <source>
        <dbReference type="SAM" id="SignalP"/>
    </source>
</evidence>
<dbReference type="AlphaFoldDB" id="A0A9Q0IE50"/>
<keyword evidence="11" id="KW-0333">Golgi apparatus</keyword>
<feature type="chain" id="PRO_5040254184" description="Transmembrane protein 59" evidence="20">
    <location>
        <begin position="29"/>
        <end position="333"/>
    </location>
</feature>
<gene>
    <name evidence="21" type="ORF">NHX12_003800</name>
</gene>
<evidence type="ECO:0000256" key="14">
    <source>
        <dbReference type="ARBA" id="ARBA00023228"/>
    </source>
</evidence>
<dbReference type="GO" id="GO:0005886">
    <property type="term" value="C:plasma membrane"/>
    <property type="evidence" value="ECO:0007669"/>
    <property type="project" value="UniProtKB-SubCell"/>
</dbReference>
<name>A0A9Q0IE50_9TELE</name>
<evidence type="ECO:0000256" key="13">
    <source>
        <dbReference type="ARBA" id="ARBA00023180"/>
    </source>
</evidence>
<keyword evidence="9 19" id="KW-1133">Transmembrane helix</keyword>
<comment type="subunit">
    <text evidence="16">Interacts with ATG16L1 (via WD repeats).</text>
</comment>
<evidence type="ECO:0000256" key="3">
    <source>
        <dbReference type="ARBA" id="ARBA00004614"/>
    </source>
</evidence>
<accession>A0A9Q0IE50</accession>
<dbReference type="PANTHER" id="PTHR28652:SF3">
    <property type="entry name" value="TRANSMEMBRANE PROTEIN 59"/>
    <property type="match status" value="1"/>
</dbReference>
<organism evidence="21 22">
    <name type="scientific">Muraenolepis orangiensis</name>
    <name type="common">Patagonian moray cod</name>
    <dbReference type="NCBI Taxonomy" id="630683"/>
    <lineage>
        <taxon>Eukaryota</taxon>
        <taxon>Metazoa</taxon>
        <taxon>Chordata</taxon>
        <taxon>Craniata</taxon>
        <taxon>Vertebrata</taxon>
        <taxon>Euteleostomi</taxon>
        <taxon>Actinopterygii</taxon>
        <taxon>Neopterygii</taxon>
        <taxon>Teleostei</taxon>
        <taxon>Neoteleostei</taxon>
        <taxon>Acanthomorphata</taxon>
        <taxon>Zeiogadaria</taxon>
        <taxon>Gadariae</taxon>
        <taxon>Gadiformes</taxon>
        <taxon>Muraenolepidoidei</taxon>
        <taxon>Muraenolepididae</taxon>
        <taxon>Muraenolepis</taxon>
    </lineage>
</organism>
<proteinExistence type="inferred from homology"/>
<evidence type="ECO:0000256" key="19">
    <source>
        <dbReference type="SAM" id="Phobius"/>
    </source>
</evidence>
<keyword evidence="14" id="KW-0458">Lysosome</keyword>
<keyword evidence="10" id="KW-0072">Autophagy</keyword>